<name>A0A069D621_9BACE</name>
<protein>
    <submittedName>
        <fullName evidence="1">Uncharacterized protein</fullName>
    </submittedName>
</protein>
<comment type="caution">
    <text evidence="1">The sequence shown here is derived from an EMBL/GenBank/DDBJ whole genome shotgun (WGS) entry which is preliminary data.</text>
</comment>
<keyword evidence="2" id="KW-1185">Reference proteome</keyword>
<reference evidence="1 2" key="1">
    <citation type="journal article" date="2015" name="Microbes Environ.">
        <title>Distribution and evolution of nitrogen fixation genes in the phylum bacteroidetes.</title>
        <authorList>
            <person name="Inoue J."/>
            <person name="Oshima K."/>
            <person name="Suda W."/>
            <person name="Sakamoto M."/>
            <person name="Iino T."/>
            <person name="Noda S."/>
            <person name="Hongoh Y."/>
            <person name="Hattori M."/>
            <person name="Ohkuma M."/>
        </authorList>
    </citation>
    <scope>NUCLEOTIDE SEQUENCE [LARGE SCALE GENOMIC DNA]</scope>
    <source>
        <strain evidence="1 2">JCM 15093</strain>
    </source>
</reference>
<dbReference type="AlphaFoldDB" id="A0A069D621"/>
<evidence type="ECO:0000313" key="1">
    <source>
        <dbReference type="EMBL" id="GAK37756.1"/>
    </source>
</evidence>
<evidence type="ECO:0000313" key="2">
    <source>
        <dbReference type="Proteomes" id="UP000027601"/>
    </source>
</evidence>
<dbReference type="EMBL" id="BAJS01000028">
    <property type="protein sequence ID" value="GAK37756.1"/>
    <property type="molecule type" value="Genomic_DNA"/>
</dbReference>
<proteinExistence type="predicted"/>
<organism evidence="1 2">
    <name type="scientific">Bacteroides graminisolvens DSM 19988 = JCM 15093</name>
    <dbReference type="NCBI Taxonomy" id="1121097"/>
    <lineage>
        <taxon>Bacteria</taxon>
        <taxon>Pseudomonadati</taxon>
        <taxon>Bacteroidota</taxon>
        <taxon>Bacteroidia</taxon>
        <taxon>Bacteroidales</taxon>
        <taxon>Bacteroidaceae</taxon>
        <taxon>Bacteroides</taxon>
    </lineage>
</organism>
<accession>A0A069D621</accession>
<dbReference type="Proteomes" id="UP000027601">
    <property type="component" value="Unassembled WGS sequence"/>
</dbReference>
<sequence>MSAQSEIKNDSLTLSMGQNKMFGDFILDGSLFTMAVKQLPSLEDFLKTAPSMDGLLQSINQPARWVFGKASADGRPTLLYTNRMDNFYSVNENIGVASYQITDKIRLNLSGQYNADGTKIRGNNLLPWDKNYFKGAMEMKFNKNFGVRIEVQRGGNNPYLY</sequence>
<dbReference type="eggNOG" id="ENOG5033PD7">
    <property type="taxonomic scope" value="Bacteria"/>
</dbReference>
<gene>
    <name evidence="1" type="ORF">JCM15093_3029</name>
</gene>